<keyword evidence="3 6" id="KW-0812">Transmembrane</keyword>
<feature type="transmembrane region" description="Helical" evidence="6">
    <location>
        <begin position="92"/>
        <end position="114"/>
    </location>
</feature>
<accession>A0ABP1RBK5</accession>
<evidence type="ECO:0000313" key="8">
    <source>
        <dbReference type="Proteomes" id="UP001642540"/>
    </source>
</evidence>
<feature type="transmembrane region" description="Helical" evidence="6">
    <location>
        <begin position="149"/>
        <end position="168"/>
    </location>
</feature>
<dbReference type="EMBL" id="CAXLJM020000069">
    <property type="protein sequence ID" value="CAL8125270.1"/>
    <property type="molecule type" value="Genomic_DNA"/>
</dbReference>
<reference evidence="7 8" key="1">
    <citation type="submission" date="2024-08" db="EMBL/GenBank/DDBJ databases">
        <authorList>
            <person name="Cucini C."/>
            <person name="Frati F."/>
        </authorList>
    </citation>
    <scope>NUCLEOTIDE SEQUENCE [LARGE SCALE GENOMIC DNA]</scope>
</reference>
<dbReference type="Pfam" id="PF08395">
    <property type="entry name" value="7tm_7"/>
    <property type="match status" value="1"/>
</dbReference>
<dbReference type="InterPro" id="IPR013604">
    <property type="entry name" value="7TM_chemorcpt"/>
</dbReference>
<feature type="transmembrane region" description="Helical" evidence="6">
    <location>
        <begin position="300"/>
        <end position="324"/>
    </location>
</feature>
<evidence type="ECO:0000256" key="6">
    <source>
        <dbReference type="SAM" id="Phobius"/>
    </source>
</evidence>
<evidence type="ECO:0000256" key="2">
    <source>
        <dbReference type="ARBA" id="ARBA00022475"/>
    </source>
</evidence>
<keyword evidence="8" id="KW-1185">Reference proteome</keyword>
<evidence type="ECO:0008006" key="9">
    <source>
        <dbReference type="Google" id="ProtNLM"/>
    </source>
</evidence>
<comment type="caution">
    <text evidence="7">The sequence shown here is derived from an EMBL/GenBank/DDBJ whole genome shotgun (WGS) entry which is preliminary data.</text>
</comment>
<keyword evidence="4 6" id="KW-1133">Transmembrane helix</keyword>
<feature type="transmembrane region" description="Helical" evidence="6">
    <location>
        <begin position="378"/>
        <end position="402"/>
    </location>
</feature>
<comment type="subcellular location">
    <subcellularLocation>
        <location evidence="1">Cell membrane</location>
        <topology evidence="1">Multi-pass membrane protein</topology>
    </subcellularLocation>
</comment>
<organism evidence="7 8">
    <name type="scientific">Orchesella dallaii</name>
    <dbReference type="NCBI Taxonomy" id="48710"/>
    <lineage>
        <taxon>Eukaryota</taxon>
        <taxon>Metazoa</taxon>
        <taxon>Ecdysozoa</taxon>
        <taxon>Arthropoda</taxon>
        <taxon>Hexapoda</taxon>
        <taxon>Collembola</taxon>
        <taxon>Entomobryomorpha</taxon>
        <taxon>Entomobryoidea</taxon>
        <taxon>Orchesellidae</taxon>
        <taxon>Orchesellinae</taxon>
        <taxon>Orchesella</taxon>
    </lineage>
</organism>
<evidence type="ECO:0000256" key="1">
    <source>
        <dbReference type="ARBA" id="ARBA00004651"/>
    </source>
</evidence>
<evidence type="ECO:0000256" key="3">
    <source>
        <dbReference type="ARBA" id="ARBA00022692"/>
    </source>
</evidence>
<feature type="transmembrane region" description="Helical" evidence="6">
    <location>
        <begin position="50"/>
        <end position="72"/>
    </location>
</feature>
<evidence type="ECO:0000256" key="5">
    <source>
        <dbReference type="ARBA" id="ARBA00023136"/>
    </source>
</evidence>
<gene>
    <name evidence="7" type="ORF">ODALV1_LOCUS20910</name>
</gene>
<dbReference type="Proteomes" id="UP001642540">
    <property type="component" value="Unassembled WGS sequence"/>
</dbReference>
<sequence>METKEDESTFRGTMANGLRPLIRINFLLGVSTYTLSSTGVRQHPCQNFSLARVIFTLILIIISASFTFYKMVDTLIWNQMYLSDAVSRFNKMVDLICQFVANITPCTIMLLGLVRANATNNFFDEMEKYNAGVGGFAEPRKVHSVSRRCLAMLAIIIAILTLLLLLRVDPWEIMVIVGFKDKAIELLAALVFSIIEAFLIICKQTAITFIEVFSVALATCFNVVIENLTKFILKEAESWEEEYVGKQKEFRMKQEANREAQAESVNQQKRTQGMTPGQKICYVISKMQCVSTMQSTVNGVIGPFIALDLVFIVVQVVILTYLLIRNIGVHISGLYPESQNSYIPVQEYNASAIITSNAKFLNNEGTETKTYLFIASPYGWLFFFGCDLCLAIRLILIIKYLAKVYNSSVKFNGALSNALITAQRLTDLLPKVRGELENEKKYVLLEEVRPLVTSTEAHTIVTFVSVNSANPVAATAGGLFTFTGSTILLIASVIISYVVFLLQA</sequence>
<keyword evidence="5 6" id="KW-0472">Membrane</keyword>
<feature type="transmembrane region" description="Helical" evidence="6">
    <location>
        <begin position="183"/>
        <end position="201"/>
    </location>
</feature>
<proteinExistence type="predicted"/>
<evidence type="ECO:0000313" key="7">
    <source>
        <dbReference type="EMBL" id="CAL8125270.1"/>
    </source>
</evidence>
<name>A0ABP1RBK5_9HEXA</name>
<protein>
    <recommendedName>
        <fullName evidence="9">Gustatory receptor</fullName>
    </recommendedName>
</protein>
<evidence type="ECO:0000256" key="4">
    <source>
        <dbReference type="ARBA" id="ARBA00022989"/>
    </source>
</evidence>
<feature type="transmembrane region" description="Helical" evidence="6">
    <location>
        <begin position="479"/>
        <end position="502"/>
    </location>
</feature>
<keyword evidence="2" id="KW-1003">Cell membrane</keyword>